<feature type="domain" description="CCAAT-binding factor" evidence="3">
    <location>
        <begin position="302"/>
        <end position="468"/>
    </location>
</feature>
<protein>
    <submittedName>
        <fullName evidence="4">CCAAT/enhancer-binding protein zeta</fullName>
    </submittedName>
</protein>
<dbReference type="PANTHER" id="PTHR12048:SF0">
    <property type="entry name" value="CCAAT_ENHANCER-BINDING PROTEIN ZETA"/>
    <property type="match status" value="1"/>
</dbReference>
<dbReference type="Proteomes" id="UP000192578">
    <property type="component" value="Unassembled WGS sequence"/>
</dbReference>
<dbReference type="SUPFAM" id="SSF48371">
    <property type="entry name" value="ARM repeat"/>
    <property type="match status" value="1"/>
</dbReference>
<feature type="compositionally biased region" description="Acidic residues" evidence="2">
    <location>
        <begin position="635"/>
        <end position="647"/>
    </location>
</feature>
<dbReference type="InterPro" id="IPR040155">
    <property type="entry name" value="CEBPZ/Mak21-like"/>
</dbReference>
<dbReference type="PANTHER" id="PTHR12048">
    <property type="entry name" value="CCAAT-BINDING FACTOR-RELATED"/>
    <property type="match status" value="1"/>
</dbReference>
<sequence length="671" mass="76372">MHRDTQDFRRDGHGQRWSKMVMKSGTLADRLAALTLDVKRSPHSGLGSLDSLLAMLKKKGRREALMALDAVAALFREQLLQSDRKLIKFESRKLADLEQKNKQDREGLLSEWYLEDQIKERYFSFILLLDGLLKDQQELTRLKVMGVVFDLLVEKPEREDKLLEMLVNKLGDPEKKVASKACGFLVRVLQQHPNMKLIVVEEVERLLYRTNVSPKAQYYAVCFLVQIKLADTENALAVRLVKIYFSLFKAATAKKISNPKMVSAILTGVNRTYPFTKGPQNLLDHIDHLFRYIHTVTAQVGIQILMLLYQVMEREGAITDRFYMALYRKMMDSDLLQHSGRSSSLLNLLYKSMKRDPETMRVKAFIKRILQLAMTQSTPFICGALIVISEVLKSKPNSFRAKLFQAPSVSSTAAPVKEEHSKEGTSRLPITDYSAAARNPLFCGAEFAPIWELRVLSQHYHPSVCRFADNILRNKPLDYAGDPFEDFTAIHFLDRFVYRNPKKRTEDGQSGARDMPVLSDQYLNLPEKKIPDDERFLHRYLTQRLKQKKVAVGHDDMDAASDVSDSEFDKFLDDFEKNEVDEDLDFAADMNDVSEERGSIDEDGSLFGDDDDDESVQGDFSAGEKDALNAAFSDSDGEEGDDGDDAMGDFADAPSDEDAEDYDDEMDFDDD</sequence>
<comment type="caution">
    <text evidence="4">The sequence shown here is derived from an EMBL/GenBank/DDBJ whole genome shotgun (WGS) entry which is preliminary data.</text>
</comment>
<evidence type="ECO:0000313" key="5">
    <source>
        <dbReference type="Proteomes" id="UP000192578"/>
    </source>
</evidence>
<dbReference type="EMBL" id="MTYJ01000017">
    <property type="protein sequence ID" value="OQV22455.1"/>
    <property type="molecule type" value="Genomic_DNA"/>
</dbReference>
<evidence type="ECO:0000256" key="2">
    <source>
        <dbReference type="SAM" id="MobiDB-lite"/>
    </source>
</evidence>
<dbReference type="AlphaFoldDB" id="A0A1W0X4M7"/>
<evidence type="ECO:0000256" key="1">
    <source>
        <dbReference type="ARBA" id="ARBA00007797"/>
    </source>
</evidence>
<keyword evidence="5" id="KW-1185">Reference proteome</keyword>
<evidence type="ECO:0000313" key="4">
    <source>
        <dbReference type="EMBL" id="OQV22455.1"/>
    </source>
</evidence>
<dbReference type="InterPro" id="IPR016024">
    <property type="entry name" value="ARM-type_fold"/>
</dbReference>
<feature type="region of interest" description="Disordered" evidence="2">
    <location>
        <begin position="589"/>
        <end position="671"/>
    </location>
</feature>
<feature type="compositionally biased region" description="Acidic residues" evidence="2">
    <location>
        <begin position="601"/>
        <end position="616"/>
    </location>
</feature>
<dbReference type="GO" id="GO:0005634">
    <property type="term" value="C:nucleus"/>
    <property type="evidence" value="ECO:0007669"/>
    <property type="project" value="UniProtKB-ARBA"/>
</dbReference>
<feature type="compositionally biased region" description="Acidic residues" evidence="2">
    <location>
        <begin position="654"/>
        <end position="671"/>
    </location>
</feature>
<accession>A0A1W0X4M7</accession>
<dbReference type="InterPro" id="IPR005612">
    <property type="entry name" value="CCAAT-binding_factor"/>
</dbReference>
<proteinExistence type="inferred from homology"/>
<dbReference type="Pfam" id="PF03914">
    <property type="entry name" value="CBF"/>
    <property type="match status" value="1"/>
</dbReference>
<evidence type="ECO:0000259" key="3">
    <source>
        <dbReference type="Pfam" id="PF03914"/>
    </source>
</evidence>
<dbReference type="OrthoDB" id="28947at2759"/>
<comment type="similarity">
    <text evidence="1">Belongs to the CBF/MAK21 family.</text>
</comment>
<reference evidence="5" key="1">
    <citation type="submission" date="2017-01" db="EMBL/GenBank/DDBJ databases">
        <title>Comparative genomics of anhydrobiosis in the tardigrade Hypsibius dujardini.</title>
        <authorList>
            <person name="Yoshida Y."/>
            <person name="Koutsovoulos G."/>
            <person name="Laetsch D."/>
            <person name="Stevens L."/>
            <person name="Kumar S."/>
            <person name="Horikawa D."/>
            <person name="Ishino K."/>
            <person name="Komine S."/>
            <person name="Tomita M."/>
            <person name="Blaxter M."/>
            <person name="Arakawa K."/>
        </authorList>
    </citation>
    <scope>NUCLEOTIDE SEQUENCE [LARGE SCALE GENOMIC DNA]</scope>
    <source>
        <strain evidence="5">Z151</strain>
    </source>
</reference>
<organism evidence="4 5">
    <name type="scientific">Hypsibius exemplaris</name>
    <name type="common">Freshwater tardigrade</name>
    <dbReference type="NCBI Taxonomy" id="2072580"/>
    <lineage>
        <taxon>Eukaryota</taxon>
        <taxon>Metazoa</taxon>
        <taxon>Ecdysozoa</taxon>
        <taxon>Tardigrada</taxon>
        <taxon>Eutardigrada</taxon>
        <taxon>Parachela</taxon>
        <taxon>Hypsibioidea</taxon>
        <taxon>Hypsibiidae</taxon>
        <taxon>Hypsibius</taxon>
    </lineage>
</organism>
<name>A0A1W0X4M7_HYPEX</name>
<gene>
    <name evidence="4" type="ORF">BV898_03628</name>
</gene>